<dbReference type="InterPro" id="IPR015943">
    <property type="entry name" value="WD40/YVTN_repeat-like_dom_sf"/>
</dbReference>
<evidence type="ECO:0000313" key="3">
    <source>
        <dbReference type="EMBL" id="XBP91092.1"/>
    </source>
</evidence>
<feature type="region of interest" description="Disordered" evidence="1">
    <location>
        <begin position="1"/>
        <end position="25"/>
    </location>
</feature>
<gene>
    <name evidence="4" type="ORF">ABUL08_15590</name>
    <name evidence="3" type="ORF">VK199_15525</name>
</gene>
<dbReference type="AlphaFoldDB" id="A0AAU8H5N7"/>
<dbReference type="EMBL" id="CP157762">
    <property type="protein sequence ID" value="XBP91092.1"/>
    <property type="molecule type" value="Genomic_DNA"/>
</dbReference>
<reference evidence="4" key="2">
    <citation type="submission" date="2024-06" db="EMBL/GenBank/DDBJ databases">
        <title>Micromonospora mangrovi CCTCC AA 2012012 genome sequences.</title>
        <authorList>
            <person name="Gao J."/>
        </authorList>
    </citation>
    <scope>NUCLEOTIDE SEQUENCE</scope>
    <source>
        <strain evidence="4">CCTCC AA 2012012</strain>
    </source>
</reference>
<dbReference type="Pfam" id="PF13360">
    <property type="entry name" value="PQQ_2"/>
    <property type="match status" value="1"/>
</dbReference>
<sequence>MTVIELGELRHGDEAEPPPRSGGRSARWPRVAALFAVALLTLAGAAPAPARVRPVSVPAPQGAIFLLLGDRLVVADGPGNVGNGGRLVTGHRLPGGEPLWRFSLPAGDHVLGLTAVAGGLLVTSSPAGAGDPASTLLDVNSGAVRWRRAGYPVRARSGAVLLETPRADGTGTVRAVDPATGATRWSLPMPANGVAYRVDDRGVTQLVLVTAAGRVAVHDVGTGALLRSGRVPPAPDGVAYRFAQVVGDLLLVDGASGGVTAYGLDRLDRRWSVPVRSEAQGFEDCAGVVCQRDQATGLRALDPVTGRPLWTDDRLVGTVPAGGRLLTAELAAGAELDLTVRDPTTGRVVGRLGRWRVPRVQWSGGPLLGLRRLPGDRVLVAELDVPAGRTRIRTVLPGSWDDCAAGRTVLVCLRASGGLVVWRG</sequence>
<name>A0AAU8H5N7_9ACTN</name>
<dbReference type="Gene3D" id="2.130.10.10">
    <property type="entry name" value="YVTN repeat-like/Quinoprotein amine dehydrogenase"/>
    <property type="match status" value="1"/>
</dbReference>
<organism evidence="4">
    <name type="scientific">Micromonospora sp. CCTCC AA 2012012</name>
    <dbReference type="NCBI Taxonomy" id="3111921"/>
    <lineage>
        <taxon>Bacteria</taxon>
        <taxon>Bacillati</taxon>
        <taxon>Actinomycetota</taxon>
        <taxon>Actinomycetes</taxon>
        <taxon>Micromonosporales</taxon>
        <taxon>Micromonosporaceae</taxon>
        <taxon>Micromonospora</taxon>
    </lineage>
</organism>
<proteinExistence type="predicted"/>
<dbReference type="RefSeq" id="WP_350930643.1">
    <property type="nucleotide sequence ID" value="NZ_CP157762.1"/>
</dbReference>
<evidence type="ECO:0000313" key="4">
    <source>
        <dbReference type="EMBL" id="XCH71790.1"/>
    </source>
</evidence>
<dbReference type="InterPro" id="IPR002372">
    <property type="entry name" value="PQQ_rpt_dom"/>
</dbReference>
<dbReference type="SUPFAM" id="SSF50998">
    <property type="entry name" value="Quinoprotein alcohol dehydrogenase-like"/>
    <property type="match status" value="1"/>
</dbReference>
<dbReference type="InterPro" id="IPR011047">
    <property type="entry name" value="Quinoprotein_ADH-like_sf"/>
</dbReference>
<reference evidence="3" key="1">
    <citation type="submission" date="2024-01" db="EMBL/GenBank/DDBJ databases">
        <title>The genome sequence of Micromonospora mangrovi CCTCC AA 2012012.</title>
        <authorList>
            <person name="Gao J."/>
        </authorList>
    </citation>
    <scope>NUCLEOTIDE SEQUENCE</scope>
    <source>
        <strain evidence="3">CCTCC AA 2012012</strain>
    </source>
</reference>
<evidence type="ECO:0000259" key="2">
    <source>
        <dbReference type="Pfam" id="PF13360"/>
    </source>
</evidence>
<protein>
    <submittedName>
        <fullName evidence="4">PQQ-binding-like beta-propeller repeat protein</fullName>
    </submittedName>
</protein>
<evidence type="ECO:0000256" key="1">
    <source>
        <dbReference type="SAM" id="MobiDB-lite"/>
    </source>
</evidence>
<feature type="domain" description="Pyrrolo-quinoline quinone repeat" evidence="2">
    <location>
        <begin position="88"/>
        <end position="254"/>
    </location>
</feature>
<dbReference type="EMBL" id="CP159342">
    <property type="protein sequence ID" value="XCH71790.1"/>
    <property type="molecule type" value="Genomic_DNA"/>
</dbReference>
<accession>A0AAU8H5N7</accession>